<dbReference type="InterPro" id="IPR002645">
    <property type="entry name" value="STAS_dom"/>
</dbReference>
<evidence type="ECO:0000313" key="2">
    <source>
        <dbReference type="EMBL" id="OBI49861.1"/>
    </source>
</evidence>
<dbReference type="CDD" id="cd07043">
    <property type="entry name" value="STAS_anti-anti-sigma_factors"/>
    <property type="match status" value="1"/>
</dbReference>
<proteinExistence type="predicted"/>
<evidence type="ECO:0000313" key="3">
    <source>
        <dbReference type="Proteomes" id="UP000093592"/>
    </source>
</evidence>
<evidence type="ECO:0000259" key="1">
    <source>
        <dbReference type="PROSITE" id="PS50801"/>
    </source>
</evidence>
<gene>
    <name evidence="2" type="ORF">A5707_15870</name>
</gene>
<dbReference type="AlphaFoldDB" id="A0A1A2ZLA4"/>
<dbReference type="PROSITE" id="PS50801">
    <property type="entry name" value="STAS"/>
    <property type="match status" value="1"/>
</dbReference>
<reference evidence="3" key="1">
    <citation type="submission" date="2016-06" db="EMBL/GenBank/DDBJ databases">
        <authorList>
            <person name="Sutton G."/>
            <person name="Brinkac L."/>
            <person name="Sanka R."/>
            <person name="Adams M."/>
            <person name="Lau E."/>
            <person name="Sam S."/>
            <person name="Sreng N."/>
            <person name="Him V."/>
            <person name="Kerleguer A."/>
            <person name="Cheng S."/>
        </authorList>
    </citation>
    <scope>NUCLEOTIDE SEQUENCE [LARGE SCALE GENOMIC DNA]</scope>
    <source>
        <strain evidence="3">E861</strain>
    </source>
</reference>
<name>A0A1A2ZLA4_9MYCO</name>
<comment type="caution">
    <text evidence="2">The sequence shown here is derived from an EMBL/GenBank/DDBJ whole genome shotgun (WGS) entry which is preliminary data.</text>
</comment>
<organism evidence="2 3">
    <name type="scientific">Mycobacterium kyorinense</name>
    <dbReference type="NCBI Taxonomy" id="487514"/>
    <lineage>
        <taxon>Bacteria</taxon>
        <taxon>Bacillati</taxon>
        <taxon>Actinomycetota</taxon>
        <taxon>Actinomycetes</taxon>
        <taxon>Mycobacteriales</taxon>
        <taxon>Mycobacteriaceae</taxon>
        <taxon>Mycobacterium</taxon>
    </lineage>
</organism>
<dbReference type="InterPro" id="IPR036513">
    <property type="entry name" value="STAS_dom_sf"/>
</dbReference>
<sequence>MSSVAVIGAYGELDASNANQLANYVQRCSAHAKHVIVDLTGLEFFGTAGFSALHTINVRCAGTDVEWAVVPGPAVSRVLRICDPDNTLPTTNSAAAGLATDDEPQRLFQLIPQAR</sequence>
<dbReference type="Gene3D" id="3.30.750.24">
    <property type="entry name" value="STAS domain"/>
    <property type="match status" value="1"/>
</dbReference>
<dbReference type="Proteomes" id="UP000093592">
    <property type="component" value="Unassembled WGS sequence"/>
</dbReference>
<dbReference type="EMBL" id="LZKJ01000058">
    <property type="protein sequence ID" value="OBI49861.1"/>
    <property type="molecule type" value="Genomic_DNA"/>
</dbReference>
<dbReference type="SUPFAM" id="SSF52091">
    <property type="entry name" value="SpoIIaa-like"/>
    <property type="match status" value="1"/>
</dbReference>
<accession>A0A1A2ZLA4</accession>
<protein>
    <submittedName>
        <fullName evidence="2">Sulfate transporter</fullName>
    </submittedName>
</protein>
<dbReference type="Pfam" id="PF01740">
    <property type="entry name" value="STAS"/>
    <property type="match status" value="1"/>
</dbReference>
<feature type="domain" description="STAS" evidence="1">
    <location>
        <begin position="1"/>
        <end position="53"/>
    </location>
</feature>